<proteinExistence type="predicted"/>
<sequence>MSKIVQIGLNETPLKSGVQVEAIKRRVQVEAQKSLGLHETLHFSLYMSLIEELLTFTIASIGSARPQSQQMWLIGEKRKGWKNFKQPLLLPSAP</sequence>
<dbReference type="Gramene" id="evm.model.09.669">
    <property type="protein sequence ID" value="cds.evm.model.09.669"/>
    <property type="gene ID" value="evm.TU.09.669"/>
</dbReference>
<organism evidence="1 2">
    <name type="scientific">Cannabis sativa</name>
    <name type="common">Hemp</name>
    <name type="synonym">Marijuana</name>
    <dbReference type="NCBI Taxonomy" id="3483"/>
    <lineage>
        <taxon>Eukaryota</taxon>
        <taxon>Viridiplantae</taxon>
        <taxon>Streptophyta</taxon>
        <taxon>Embryophyta</taxon>
        <taxon>Tracheophyta</taxon>
        <taxon>Spermatophyta</taxon>
        <taxon>Magnoliopsida</taxon>
        <taxon>eudicotyledons</taxon>
        <taxon>Gunneridae</taxon>
        <taxon>Pentapetalae</taxon>
        <taxon>rosids</taxon>
        <taxon>fabids</taxon>
        <taxon>Rosales</taxon>
        <taxon>Cannabaceae</taxon>
        <taxon>Cannabis</taxon>
    </lineage>
</organism>
<dbReference type="Proteomes" id="UP000596661">
    <property type="component" value="Chromosome 9"/>
</dbReference>
<evidence type="ECO:0000313" key="1">
    <source>
        <dbReference type="EnsemblPlants" id="cds.evm.model.09.669"/>
    </source>
</evidence>
<reference evidence="1" key="2">
    <citation type="submission" date="2021-03" db="UniProtKB">
        <authorList>
            <consortium name="EnsemblPlants"/>
        </authorList>
    </citation>
    <scope>IDENTIFICATION</scope>
</reference>
<accession>A0A803QGZ8</accession>
<name>A0A803QGZ8_CANSA</name>
<protein>
    <submittedName>
        <fullName evidence="1">Uncharacterized protein</fullName>
    </submittedName>
</protein>
<dbReference type="EMBL" id="UZAU01000729">
    <property type="status" value="NOT_ANNOTATED_CDS"/>
    <property type="molecule type" value="Genomic_DNA"/>
</dbReference>
<dbReference type="AlphaFoldDB" id="A0A803QGZ8"/>
<keyword evidence="2" id="KW-1185">Reference proteome</keyword>
<reference evidence="1" key="1">
    <citation type="submission" date="2018-11" db="EMBL/GenBank/DDBJ databases">
        <authorList>
            <person name="Grassa J C."/>
        </authorList>
    </citation>
    <scope>NUCLEOTIDE SEQUENCE [LARGE SCALE GENOMIC DNA]</scope>
</reference>
<evidence type="ECO:0000313" key="2">
    <source>
        <dbReference type="Proteomes" id="UP000596661"/>
    </source>
</evidence>
<dbReference type="EnsemblPlants" id="evm.model.09.669">
    <property type="protein sequence ID" value="cds.evm.model.09.669"/>
    <property type="gene ID" value="evm.TU.09.669"/>
</dbReference>